<gene>
    <name evidence="2" type="ORF">BRADI_3g37520v3</name>
</gene>
<dbReference type="EnsemblPlants" id="KQJ98542">
    <property type="protein sequence ID" value="KQJ98542"/>
    <property type="gene ID" value="BRADI_3g37520v3"/>
</dbReference>
<keyword evidence="4" id="KW-1185">Reference proteome</keyword>
<evidence type="ECO:0000313" key="3">
    <source>
        <dbReference type="EnsemblPlants" id="KQJ98542"/>
    </source>
</evidence>
<organism evidence="2">
    <name type="scientific">Brachypodium distachyon</name>
    <name type="common">Purple false brome</name>
    <name type="synonym">Trachynia distachya</name>
    <dbReference type="NCBI Taxonomy" id="15368"/>
    <lineage>
        <taxon>Eukaryota</taxon>
        <taxon>Viridiplantae</taxon>
        <taxon>Streptophyta</taxon>
        <taxon>Embryophyta</taxon>
        <taxon>Tracheophyta</taxon>
        <taxon>Spermatophyta</taxon>
        <taxon>Magnoliopsida</taxon>
        <taxon>Liliopsida</taxon>
        <taxon>Poales</taxon>
        <taxon>Poaceae</taxon>
        <taxon>BOP clade</taxon>
        <taxon>Pooideae</taxon>
        <taxon>Stipodae</taxon>
        <taxon>Brachypodieae</taxon>
        <taxon>Brachypodium</taxon>
    </lineage>
</organism>
<proteinExistence type="predicted"/>
<protein>
    <recommendedName>
        <fullName evidence="1">Peptide N-acetyl-beta-D-glucosaminyl asparaginase amidase A N-terminal domain-containing protein</fullName>
    </recommendedName>
</protein>
<dbReference type="InParanoid" id="I1I7L7"/>
<dbReference type="EMBL" id="CM000882">
    <property type="protein sequence ID" value="KQJ98542.1"/>
    <property type="molecule type" value="Genomic_DNA"/>
</dbReference>
<dbReference type="Pfam" id="PF12222">
    <property type="entry name" value="PNGaseA"/>
    <property type="match status" value="1"/>
</dbReference>
<reference evidence="3" key="3">
    <citation type="submission" date="2018-08" db="UniProtKB">
        <authorList>
            <consortium name="EnsemblPlants"/>
        </authorList>
    </citation>
    <scope>IDENTIFICATION</scope>
    <source>
        <strain evidence="3">cv. Bd21</strain>
    </source>
</reference>
<accession>I1I7L7</accession>
<dbReference type="OrthoDB" id="1612078at2759"/>
<dbReference type="InterPro" id="IPR056948">
    <property type="entry name" value="PNGaseA_N"/>
</dbReference>
<dbReference type="InterPro" id="IPR021102">
    <property type="entry name" value="PNGase_A"/>
</dbReference>
<dbReference type="AlphaFoldDB" id="I1I7L7"/>
<dbReference type="eggNOG" id="ENOG502QTVV">
    <property type="taxonomic scope" value="Eukaryota"/>
</dbReference>
<name>I1I7L7_BRADI</name>
<dbReference type="OMA" id="CRYAYAT"/>
<dbReference type="HOGENOM" id="CLU_1613092_0_0_1"/>
<reference evidence="2" key="2">
    <citation type="submission" date="2017-06" db="EMBL/GenBank/DDBJ databases">
        <title>WGS assembly of Brachypodium distachyon.</title>
        <authorList>
            <consortium name="The International Brachypodium Initiative"/>
            <person name="Lucas S."/>
            <person name="Harmon-Smith M."/>
            <person name="Lail K."/>
            <person name="Tice H."/>
            <person name="Grimwood J."/>
            <person name="Bruce D."/>
            <person name="Barry K."/>
            <person name="Shu S."/>
            <person name="Lindquist E."/>
            <person name="Wang M."/>
            <person name="Pitluck S."/>
            <person name="Vogel J.P."/>
            <person name="Garvin D.F."/>
            <person name="Mockler T.C."/>
            <person name="Schmutz J."/>
            <person name="Rokhsar D."/>
            <person name="Bevan M.W."/>
        </authorList>
    </citation>
    <scope>NUCLEOTIDE SEQUENCE</scope>
    <source>
        <strain evidence="2">Bd21</strain>
    </source>
</reference>
<evidence type="ECO:0000313" key="4">
    <source>
        <dbReference type="Proteomes" id="UP000008810"/>
    </source>
</evidence>
<dbReference type="PANTHER" id="PTHR31104">
    <property type="entry name" value="PEPTIDE-N4-(N-ACETYL-BETA-GLUCOSAMINYL)ASPARAGINE AMIDASE A PROTEIN"/>
    <property type="match status" value="1"/>
</dbReference>
<evidence type="ECO:0000313" key="2">
    <source>
        <dbReference type="EMBL" id="KQJ98542.1"/>
    </source>
</evidence>
<reference evidence="2 3" key="1">
    <citation type="journal article" date="2010" name="Nature">
        <title>Genome sequencing and analysis of the model grass Brachypodium distachyon.</title>
        <authorList>
            <consortium name="International Brachypodium Initiative"/>
        </authorList>
    </citation>
    <scope>NUCLEOTIDE SEQUENCE [LARGE SCALE GENOMIC DNA]</scope>
    <source>
        <strain evidence="2 3">Bd21</strain>
    </source>
</reference>
<dbReference type="Proteomes" id="UP000008810">
    <property type="component" value="Chromosome 3"/>
</dbReference>
<dbReference type="Gramene" id="KQJ98542">
    <property type="protein sequence ID" value="KQJ98542"/>
    <property type="gene ID" value="BRADI_3g37520v3"/>
</dbReference>
<sequence length="165" mass="18501">MARGNAVYREIVVSMDHHFASSFVPFPVIYTGGINPLYWHPVSALGAFDLPTYYIELTPFRGLLIDSKADEIGLSVVDGIAEWLVDANLHLWLDPGLSDVQASLGRYKTSRLSITCRYAYATQLLDKSFNIRTKRKSTFSGRVKSLLGNLMTEVEMELDEQPGRV</sequence>
<feature type="domain" description="Peptide N-acetyl-beta-D-glucosaminyl asparaginase amidase A N-terminal" evidence="1">
    <location>
        <begin position="4"/>
        <end position="108"/>
    </location>
</feature>
<evidence type="ECO:0000259" key="1">
    <source>
        <dbReference type="Pfam" id="PF12222"/>
    </source>
</evidence>